<gene>
    <name evidence="1" type="ORF">PECUL_23A020648</name>
</gene>
<dbReference type="AlphaFoldDB" id="A0AAD1T3Y9"/>
<proteinExistence type="predicted"/>
<sequence length="124" mass="13715">MANSSVSDDTTVRASFPPPLDQWGIWSPPAQQSASFFGHTLKSIPPSWLWTGSSRNSSSASETVRAAQQQAWTVEPLKLEEWWLGNRLQPLICLPVFLVPSLRTSTHLGDCVLPMHCDVSLLNL</sequence>
<protein>
    <submittedName>
        <fullName evidence="1">Uncharacterized protein</fullName>
    </submittedName>
</protein>
<keyword evidence="2" id="KW-1185">Reference proteome</keyword>
<evidence type="ECO:0000313" key="2">
    <source>
        <dbReference type="Proteomes" id="UP001295444"/>
    </source>
</evidence>
<dbReference type="Proteomes" id="UP001295444">
    <property type="component" value="Chromosome 10"/>
</dbReference>
<organism evidence="1 2">
    <name type="scientific">Pelobates cultripes</name>
    <name type="common">Western spadefoot toad</name>
    <dbReference type="NCBI Taxonomy" id="61616"/>
    <lineage>
        <taxon>Eukaryota</taxon>
        <taxon>Metazoa</taxon>
        <taxon>Chordata</taxon>
        <taxon>Craniata</taxon>
        <taxon>Vertebrata</taxon>
        <taxon>Euteleostomi</taxon>
        <taxon>Amphibia</taxon>
        <taxon>Batrachia</taxon>
        <taxon>Anura</taxon>
        <taxon>Pelobatoidea</taxon>
        <taxon>Pelobatidae</taxon>
        <taxon>Pelobates</taxon>
    </lineage>
</organism>
<accession>A0AAD1T3Y9</accession>
<reference evidence="1" key="1">
    <citation type="submission" date="2022-03" db="EMBL/GenBank/DDBJ databases">
        <authorList>
            <person name="Alioto T."/>
            <person name="Alioto T."/>
            <person name="Gomez Garrido J."/>
        </authorList>
    </citation>
    <scope>NUCLEOTIDE SEQUENCE</scope>
</reference>
<dbReference type="EMBL" id="OW240921">
    <property type="protein sequence ID" value="CAH2318807.1"/>
    <property type="molecule type" value="Genomic_DNA"/>
</dbReference>
<evidence type="ECO:0000313" key="1">
    <source>
        <dbReference type="EMBL" id="CAH2318807.1"/>
    </source>
</evidence>
<name>A0AAD1T3Y9_PELCU</name>